<evidence type="ECO:0000313" key="6">
    <source>
        <dbReference type="EMBL" id="RZS72186.1"/>
    </source>
</evidence>
<comment type="caution">
    <text evidence="6">The sequence shown here is derived from an EMBL/GenBank/DDBJ whole genome shotgun (WGS) entry which is preliminary data.</text>
</comment>
<evidence type="ECO:0000259" key="4">
    <source>
        <dbReference type="PROSITE" id="PS50043"/>
    </source>
</evidence>
<dbReference type="OrthoDB" id="9797341at2"/>
<organism evidence="6 7">
    <name type="scientific">Pseudobacter ginsenosidimutans</name>
    <dbReference type="NCBI Taxonomy" id="661488"/>
    <lineage>
        <taxon>Bacteria</taxon>
        <taxon>Pseudomonadati</taxon>
        <taxon>Bacteroidota</taxon>
        <taxon>Chitinophagia</taxon>
        <taxon>Chitinophagales</taxon>
        <taxon>Chitinophagaceae</taxon>
        <taxon>Pseudobacter</taxon>
    </lineage>
</organism>
<feature type="domain" description="Response regulatory" evidence="5">
    <location>
        <begin position="9"/>
        <end position="125"/>
    </location>
</feature>
<reference evidence="6 7" key="1">
    <citation type="submission" date="2019-02" db="EMBL/GenBank/DDBJ databases">
        <title>Genomic Encyclopedia of Type Strains, Phase IV (KMG-IV): sequencing the most valuable type-strain genomes for metagenomic binning, comparative biology and taxonomic classification.</title>
        <authorList>
            <person name="Goeker M."/>
        </authorList>
    </citation>
    <scope>NUCLEOTIDE SEQUENCE [LARGE SCALE GENOMIC DNA]</scope>
    <source>
        <strain evidence="6 7">DSM 18116</strain>
    </source>
</reference>
<keyword evidence="7" id="KW-1185">Reference proteome</keyword>
<dbReference type="GO" id="GO:0006355">
    <property type="term" value="P:regulation of DNA-templated transcription"/>
    <property type="evidence" value="ECO:0007669"/>
    <property type="project" value="InterPro"/>
</dbReference>
<dbReference type="GO" id="GO:0000160">
    <property type="term" value="P:phosphorelay signal transduction system"/>
    <property type="evidence" value="ECO:0007669"/>
    <property type="project" value="InterPro"/>
</dbReference>
<dbReference type="PANTHER" id="PTHR43214:SF43">
    <property type="entry name" value="TWO-COMPONENT RESPONSE REGULATOR"/>
    <property type="match status" value="1"/>
</dbReference>
<proteinExistence type="predicted"/>
<dbReference type="InterPro" id="IPR001789">
    <property type="entry name" value="Sig_transdc_resp-reg_receiver"/>
</dbReference>
<keyword evidence="2" id="KW-0238">DNA-binding</keyword>
<evidence type="ECO:0000256" key="1">
    <source>
        <dbReference type="ARBA" id="ARBA00022553"/>
    </source>
</evidence>
<dbReference type="AlphaFoldDB" id="A0A4Q7MTJ4"/>
<dbReference type="PRINTS" id="PR00038">
    <property type="entry name" value="HTHLUXR"/>
</dbReference>
<evidence type="ECO:0000259" key="5">
    <source>
        <dbReference type="PROSITE" id="PS50110"/>
    </source>
</evidence>
<dbReference type="CDD" id="cd17535">
    <property type="entry name" value="REC_NarL-like"/>
    <property type="match status" value="1"/>
</dbReference>
<dbReference type="PROSITE" id="PS50043">
    <property type="entry name" value="HTH_LUXR_2"/>
    <property type="match status" value="1"/>
</dbReference>
<dbReference type="RefSeq" id="WP_130542629.1">
    <property type="nucleotide sequence ID" value="NZ_CP042431.1"/>
</dbReference>
<dbReference type="InterPro" id="IPR039420">
    <property type="entry name" value="WalR-like"/>
</dbReference>
<dbReference type="GO" id="GO:0003677">
    <property type="term" value="F:DNA binding"/>
    <property type="evidence" value="ECO:0007669"/>
    <property type="project" value="UniProtKB-KW"/>
</dbReference>
<dbReference type="Gene3D" id="3.40.50.2300">
    <property type="match status" value="1"/>
</dbReference>
<dbReference type="SUPFAM" id="SSF46894">
    <property type="entry name" value="C-terminal effector domain of the bipartite response regulators"/>
    <property type="match status" value="1"/>
</dbReference>
<feature type="modified residue" description="4-aspartylphosphate" evidence="3">
    <location>
        <position position="60"/>
    </location>
</feature>
<dbReference type="PANTHER" id="PTHR43214">
    <property type="entry name" value="TWO-COMPONENT RESPONSE REGULATOR"/>
    <property type="match status" value="1"/>
</dbReference>
<accession>A0A4Q7MTJ4</accession>
<dbReference type="Proteomes" id="UP000293874">
    <property type="component" value="Unassembled WGS sequence"/>
</dbReference>
<dbReference type="PROSITE" id="PS50110">
    <property type="entry name" value="RESPONSE_REGULATORY"/>
    <property type="match status" value="1"/>
</dbReference>
<sequence>MSTIHGTIKVVIADDHEIFRDGMRIMLQKQQDIQLVGEAGDGRELIDQVKKLQPDIVISDVKMPRMDGAAATRHLVEHYPHIGIIALTMFDEEDLIIDMLEAGAKGYLLKNADKNEIVDAIKSVYDQQPYYCRHTSHKLAEMVARSKFNPHRQQVKPEFNDRELEIIRHICDGLTSKQIGERIFLSVRTVEGLRMKILEKMEVKNTAGIIIYAIKNNLYTPERI</sequence>
<dbReference type="SMART" id="SM00421">
    <property type="entry name" value="HTH_LUXR"/>
    <property type="match status" value="1"/>
</dbReference>
<dbReference type="EMBL" id="SGXA01000002">
    <property type="protein sequence ID" value="RZS72186.1"/>
    <property type="molecule type" value="Genomic_DNA"/>
</dbReference>
<dbReference type="InterPro" id="IPR058245">
    <property type="entry name" value="NreC/VraR/RcsB-like_REC"/>
</dbReference>
<dbReference type="InterPro" id="IPR000792">
    <property type="entry name" value="Tscrpt_reg_LuxR_C"/>
</dbReference>
<dbReference type="SMART" id="SM00448">
    <property type="entry name" value="REC"/>
    <property type="match status" value="1"/>
</dbReference>
<gene>
    <name evidence="6" type="ORF">EV199_4102</name>
</gene>
<dbReference type="InterPro" id="IPR016032">
    <property type="entry name" value="Sig_transdc_resp-reg_C-effctor"/>
</dbReference>
<evidence type="ECO:0000313" key="7">
    <source>
        <dbReference type="Proteomes" id="UP000293874"/>
    </source>
</evidence>
<dbReference type="SUPFAM" id="SSF52172">
    <property type="entry name" value="CheY-like"/>
    <property type="match status" value="1"/>
</dbReference>
<feature type="domain" description="HTH luxR-type" evidence="4">
    <location>
        <begin position="152"/>
        <end position="217"/>
    </location>
</feature>
<name>A0A4Q7MTJ4_9BACT</name>
<dbReference type="CDD" id="cd06170">
    <property type="entry name" value="LuxR_C_like"/>
    <property type="match status" value="1"/>
</dbReference>
<evidence type="ECO:0000256" key="3">
    <source>
        <dbReference type="PROSITE-ProRule" id="PRU00169"/>
    </source>
</evidence>
<keyword evidence="1 3" id="KW-0597">Phosphoprotein</keyword>
<evidence type="ECO:0000256" key="2">
    <source>
        <dbReference type="ARBA" id="ARBA00023125"/>
    </source>
</evidence>
<dbReference type="InterPro" id="IPR011006">
    <property type="entry name" value="CheY-like_superfamily"/>
</dbReference>
<protein>
    <submittedName>
        <fullName evidence="6">LuxR family two component transcriptional regulator</fullName>
    </submittedName>
</protein>
<dbReference type="Pfam" id="PF00072">
    <property type="entry name" value="Response_reg"/>
    <property type="match status" value="1"/>
</dbReference>
<dbReference type="Pfam" id="PF00196">
    <property type="entry name" value="GerE"/>
    <property type="match status" value="1"/>
</dbReference>